<evidence type="ECO:0000256" key="5">
    <source>
        <dbReference type="SAM" id="Coils"/>
    </source>
</evidence>
<evidence type="ECO:0000313" key="8">
    <source>
        <dbReference type="Proteomes" id="UP001519460"/>
    </source>
</evidence>
<organism evidence="7 8">
    <name type="scientific">Batillaria attramentaria</name>
    <dbReference type="NCBI Taxonomy" id="370345"/>
    <lineage>
        <taxon>Eukaryota</taxon>
        <taxon>Metazoa</taxon>
        <taxon>Spiralia</taxon>
        <taxon>Lophotrochozoa</taxon>
        <taxon>Mollusca</taxon>
        <taxon>Gastropoda</taxon>
        <taxon>Caenogastropoda</taxon>
        <taxon>Sorbeoconcha</taxon>
        <taxon>Cerithioidea</taxon>
        <taxon>Batillariidae</taxon>
        <taxon>Batillaria</taxon>
    </lineage>
</organism>
<gene>
    <name evidence="7" type="ORF">BaRGS_00008849</name>
</gene>
<dbReference type="AlphaFoldDB" id="A0ABD0LL88"/>
<keyword evidence="3" id="KW-0862">Zinc</keyword>
<evidence type="ECO:0000256" key="4">
    <source>
        <dbReference type="PROSITE-ProRule" id="PRU00175"/>
    </source>
</evidence>
<dbReference type="SUPFAM" id="SSF57850">
    <property type="entry name" value="RING/U-box"/>
    <property type="match status" value="1"/>
</dbReference>
<dbReference type="PROSITE" id="PS50089">
    <property type="entry name" value="ZF_RING_2"/>
    <property type="match status" value="1"/>
</dbReference>
<keyword evidence="8" id="KW-1185">Reference proteome</keyword>
<dbReference type="CDD" id="cd16449">
    <property type="entry name" value="RING-HC"/>
    <property type="match status" value="1"/>
</dbReference>
<dbReference type="InterPro" id="IPR013083">
    <property type="entry name" value="Znf_RING/FYVE/PHD"/>
</dbReference>
<evidence type="ECO:0000256" key="2">
    <source>
        <dbReference type="ARBA" id="ARBA00022771"/>
    </source>
</evidence>
<dbReference type="InterPro" id="IPR001841">
    <property type="entry name" value="Znf_RING"/>
</dbReference>
<evidence type="ECO:0000256" key="1">
    <source>
        <dbReference type="ARBA" id="ARBA00022723"/>
    </source>
</evidence>
<dbReference type="Gene3D" id="3.30.40.10">
    <property type="entry name" value="Zinc/RING finger domain, C3HC4 (zinc finger)"/>
    <property type="match status" value="1"/>
</dbReference>
<sequence>MAAASPFPETFTDCPHCRCLCVGPTILPCGHVLCRRCLRQLLEQQGPDPTCSSCGHSIHRAQGQTVTEQLDQFCRDVVLQEVVADRIFRRCDRSCETCCTPAWTNVCLDCGTFHCIRCSENHRTEHAADCHAVVDPRKVLISASASATRPRPPGHEDVSQASTSLLEFQRQEVKRLEEKHSDHGRVQTDLDEVIAKLQTGRDRVRKQEHLLHMYTTRMPTTINTMSMRERLRRLREEISLPTSELLQDVRCGADRLVALWDVSAHKTHAEKNNSSTDCDAETVPPEYRLNIDMQNVRDVIVSQDQVEVHVWKKRKLNSCGGHVGSISSKRSTERVMITPKSTTISLDFGPVCVGHIADDVIQRTVKNVVIAKFDWAKELGRVQELKREKQRLMRQLQEEKVRGQQQLEAEKVRGQQQVAMEKNATLVRLGKTVRGLAAQTVKTPRHVTRPQGDAYVQQAGGLKNDARNTVTTELTGRTVRSSAASAVPIPVIPCLAPALVCRDGDRAFVSTVRACVERERVLTLNRDGRWF</sequence>
<reference evidence="7 8" key="1">
    <citation type="journal article" date="2023" name="Sci. Data">
        <title>Genome assembly of the Korean intertidal mud-creeper Batillaria attramentaria.</title>
        <authorList>
            <person name="Patra A.K."/>
            <person name="Ho P.T."/>
            <person name="Jun S."/>
            <person name="Lee S.J."/>
            <person name="Kim Y."/>
            <person name="Won Y.J."/>
        </authorList>
    </citation>
    <scope>NUCLEOTIDE SEQUENCE [LARGE SCALE GENOMIC DNA]</scope>
    <source>
        <strain evidence="7">Wonlab-2016</strain>
    </source>
</reference>
<dbReference type="GO" id="GO:0008270">
    <property type="term" value="F:zinc ion binding"/>
    <property type="evidence" value="ECO:0007669"/>
    <property type="project" value="UniProtKB-KW"/>
</dbReference>
<proteinExistence type="predicted"/>
<comment type="caution">
    <text evidence="7">The sequence shown here is derived from an EMBL/GenBank/DDBJ whole genome shotgun (WGS) entry which is preliminary data.</text>
</comment>
<protein>
    <recommendedName>
        <fullName evidence="6">RING-type domain-containing protein</fullName>
    </recommendedName>
</protein>
<keyword evidence="2 4" id="KW-0863">Zinc-finger</keyword>
<dbReference type="PROSITE" id="PS00518">
    <property type="entry name" value="ZF_RING_1"/>
    <property type="match status" value="1"/>
</dbReference>
<evidence type="ECO:0000256" key="3">
    <source>
        <dbReference type="ARBA" id="ARBA00022833"/>
    </source>
</evidence>
<dbReference type="Proteomes" id="UP001519460">
    <property type="component" value="Unassembled WGS sequence"/>
</dbReference>
<keyword evidence="5" id="KW-0175">Coiled coil</keyword>
<feature type="coiled-coil region" evidence="5">
    <location>
        <begin position="379"/>
        <end position="413"/>
    </location>
</feature>
<evidence type="ECO:0000313" key="7">
    <source>
        <dbReference type="EMBL" id="KAK7500001.1"/>
    </source>
</evidence>
<dbReference type="InterPro" id="IPR017907">
    <property type="entry name" value="Znf_RING_CS"/>
</dbReference>
<accession>A0ABD0LL88</accession>
<dbReference type="EMBL" id="JACVVK020000040">
    <property type="protein sequence ID" value="KAK7500001.1"/>
    <property type="molecule type" value="Genomic_DNA"/>
</dbReference>
<name>A0ABD0LL88_9CAEN</name>
<feature type="domain" description="RING-type" evidence="6">
    <location>
        <begin position="14"/>
        <end position="54"/>
    </location>
</feature>
<evidence type="ECO:0000259" key="6">
    <source>
        <dbReference type="PROSITE" id="PS50089"/>
    </source>
</evidence>
<keyword evidence="1" id="KW-0479">Metal-binding</keyword>